<comment type="caution">
    <text evidence="2">The sequence shown here is derived from an EMBL/GenBank/DDBJ whole genome shotgun (WGS) entry which is preliminary data.</text>
</comment>
<feature type="transmembrane region" description="Helical" evidence="1">
    <location>
        <begin position="76"/>
        <end position="97"/>
    </location>
</feature>
<evidence type="ECO:0000313" key="3">
    <source>
        <dbReference type="Proteomes" id="UP001198893"/>
    </source>
</evidence>
<dbReference type="Proteomes" id="UP001198893">
    <property type="component" value="Unassembled WGS sequence"/>
</dbReference>
<dbReference type="RefSeq" id="WP_227710043.1">
    <property type="nucleotide sequence ID" value="NZ_JAJEQW010000006.1"/>
</dbReference>
<reference evidence="2" key="1">
    <citation type="submission" date="2021-10" db="EMBL/GenBank/DDBJ databases">
        <title>Anaerobic single-cell dispensing facilitates the cultivation of human gut bacteria.</title>
        <authorList>
            <person name="Afrizal A."/>
        </authorList>
    </citation>
    <scope>NUCLEOTIDE SEQUENCE</scope>
    <source>
        <strain evidence="2">CLA-AA-H204</strain>
    </source>
</reference>
<dbReference type="AlphaFoldDB" id="A0AAW4WI07"/>
<evidence type="ECO:0000256" key="1">
    <source>
        <dbReference type="SAM" id="Phobius"/>
    </source>
</evidence>
<gene>
    <name evidence="2" type="ORF">LKD47_07025</name>
</gene>
<evidence type="ECO:0000313" key="2">
    <source>
        <dbReference type="EMBL" id="MCC2242052.1"/>
    </source>
</evidence>
<accession>A0AAW4WI07</accession>
<feature type="transmembrane region" description="Helical" evidence="1">
    <location>
        <begin position="117"/>
        <end position="139"/>
    </location>
</feature>
<dbReference type="EMBL" id="JAJEQW010000006">
    <property type="protein sequence ID" value="MCC2242052.1"/>
    <property type="molecule type" value="Genomic_DNA"/>
</dbReference>
<keyword evidence="1" id="KW-0812">Transmembrane</keyword>
<name>A0AAW4WI07_9FIRM</name>
<dbReference type="InterPro" id="IPR010540">
    <property type="entry name" value="CmpB_TMEM229"/>
</dbReference>
<organism evidence="2 3">
    <name type="scientific">Roseburia amylophila</name>
    <dbReference type="NCBI Taxonomy" id="2981794"/>
    <lineage>
        <taxon>Bacteria</taxon>
        <taxon>Bacillati</taxon>
        <taxon>Bacillota</taxon>
        <taxon>Clostridia</taxon>
        <taxon>Lachnospirales</taxon>
        <taxon>Lachnospiraceae</taxon>
        <taxon>Roseburia</taxon>
    </lineage>
</organism>
<proteinExistence type="predicted"/>
<keyword evidence="1" id="KW-0472">Membrane</keyword>
<dbReference type="Pfam" id="PF06541">
    <property type="entry name" value="ABC_trans_CmpB"/>
    <property type="match status" value="1"/>
</dbReference>
<feature type="transmembrane region" description="Helical" evidence="1">
    <location>
        <begin position="46"/>
        <end position="64"/>
    </location>
</feature>
<keyword evidence="1" id="KW-1133">Transmembrane helix</keyword>
<protein>
    <submittedName>
        <fullName evidence="2">ABC transporter permease</fullName>
    </submittedName>
</protein>
<sequence>MRKDYLIKSITQYIFFFFLGAFLGYLWEVLLFYVQDGVFCNRGFLYGPWLPVYGVGAVLMLLILRRFQKHPVKVFFLAVLLGSFVELFIGWFLAQVFHLRYWDYHDYPLQLGGYICLYSALGFGIAGVLWVCVFARIASHLWKKMPVPLQRIFLTLLILAFLFDCAAALIFPNAGHNITFS</sequence>
<feature type="transmembrane region" description="Helical" evidence="1">
    <location>
        <begin position="151"/>
        <end position="171"/>
    </location>
</feature>
<feature type="transmembrane region" description="Helical" evidence="1">
    <location>
        <begin position="12"/>
        <end position="34"/>
    </location>
</feature>